<gene>
    <name evidence="3" type="ORF">SSEG_03166</name>
</gene>
<sequence>MPSSFSPPLSVSLSAVSLTRADEGHSREARLRAAASCVRARCREGRDRPGGPIAPPAAGEGSSGPTLRRQFLWRTSLPRRGGHQRPHPPGASMTHPSRRQVLGMAATVPLAATGALTLGAGTAHAADSAYAMVYFTESTTLLEADYNLHLALSTDGLHWTPLNQNAPVAIPTLGSGGLRDPFLLRKQDGTFVVVATDLKGADFGRNSVYIHVWDSTDLRTFTGYRLLKLHDMTNTHSWAPEAFWDASRGQYGILYSSVNSSGHNVIMVSYTTDFLTTTNPQVFFDPGFDVIDGNLTVGVNGVNYLYYKRNGNGTVVGARSTSLSPGSFTPFSTAVSHGGTEAPTVFKSLTSNTWYLWCHTYTPSGVSYAWQSSDLASGTWTPVDQKLYTQPLNSNHSGIRPITPTEYDNLIAKWGTPAWNRLKSYNYPARYVRHINFAGRIDEYPFDPFPDSQWKMVPGLADPSGVSFQSVNYPARYLRHSYFALRLDENDGTSIFSADATFYRTAGLADSSWASFRSYNYPTRYIRHTADFTLRIDPVSTATELQDATFQVGY</sequence>
<dbReference type="Gene3D" id="2.80.10.50">
    <property type="match status" value="1"/>
</dbReference>
<feature type="compositionally biased region" description="Low complexity" evidence="1">
    <location>
        <begin position="56"/>
        <end position="65"/>
    </location>
</feature>
<dbReference type="InterPro" id="IPR036195">
    <property type="entry name" value="AbfB_ABD_sf"/>
</dbReference>
<reference evidence="3" key="1">
    <citation type="submission" date="2009-10" db="EMBL/GenBank/DDBJ databases">
        <title>The genome sequence of Streptomyces sviceus strain ATCC 29083.</title>
        <authorList>
            <consortium name="The Broad Institute Genome Sequencing Platform"/>
            <consortium name="Broad Institute Microbial Sequencing Center"/>
            <person name="Fischbach M."/>
            <person name="Godfrey P."/>
            <person name="Ward D."/>
            <person name="Young S."/>
            <person name="Zeng Q."/>
            <person name="Koehrsen M."/>
            <person name="Alvarado L."/>
            <person name="Berlin A.M."/>
            <person name="Bochicchio J."/>
            <person name="Borenstein D."/>
            <person name="Chapman S.B."/>
            <person name="Chen Z."/>
            <person name="Engels R."/>
            <person name="Freedman E."/>
            <person name="Gellesch M."/>
            <person name="Goldberg J."/>
            <person name="Griggs A."/>
            <person name="Gujja S."/>
            <person name="Heilman E.R."/>
            <person name="Heiman D.I."/>
            <person name="Hepburn T.A."/>
            <person name="Howarth C."/>
            <person name="Jen D."/>
            <person name="Larson L."/>
            <person name="Lewis B."/>
            <person name="Mehta T."/>
            <person name="Park D."/>
            <person name="Pearson M."/>
            <person name="Richards J."/>
            <person name="Roberts A."/>
            <person name="Saif S."/>
            <person name="Shea T.D."/>
            <person name="Shenoy N."/>
            <person name="Sisk P."/>
            <person name="Stolte C."/>
            <person name="Sykes S.N."/>
            <person name="Thomson T."/>
            <person name="Walk T."/>
            <person name="White J."/>
            <person name="Yandava C."/>
            <person name="Straight P."/>
            <person name="Clardy J."/>
            <person name="Hung D."/>
            <person name="Kolter R."/>
            <person name="Mekalanos J."/>
            <person name="Walker S."/>
            <person name="Walsh C.T."/>
            <person name="Wieland-Brown L.C."/>
            <person name="Haas B."/>
            <person name="Nusbaum C."/>
            <person name="Birren B."/>
        </authorList>
    </citation>
    <scope>NUCLEOTIDE SEQUENCE [LARGE SCALE GENOMIC DNA]</scope>
    <source>
        <strain evidence="3">ATCC 29083</strain>
    </source>
</reference>
<dbReference type="GO" id="GO:0045493">
    <property type="term" value="P:xylan catabolic process"/>
    <property type="evidence" value="ECO:0007669"/>
    <property type="project" value="UniProtKB-KW"/>
</dbReference>
<evidence type="ECO:0000259" key="2">
    <source>
        <dbReference type="Pfam" id="PF05270"/>
    </source>
</evidence>
<dbReference type="EMBL" id="CM000951">
    <property type="protein sequence ID" value="EDY56586.1"/>
    <property type="molecule type" value="Genomic_DNA"/>
</dbReference>
<evidence type="ECO:0000313" key="3">
    <source>
        <dbReference type="EMBL" id="EDY56586.1"/>
    </source>
</evidence>
<evidence type="ECO:0000313" key="4">
    <source>
        <dbReference type="Proteomes" id="UP000002785"/>
    </source>
</evidence>
<proteinExistence type="predicted"/>
<dbReference type="InterPro" id="IPR050727">
    <property type="entry name" value="GH43_arabinanases"/>
</dbReference>
<dbReference type="CDD" id="cd23399">
    <property type="entry name" value="beta-trefoil_ABD_ABFB"/>
    <property type="match status" value="1"/>
</dbReference>
<evidence type="ECO:0000256" key="1">
    <source>
        <dbReference type="SAM" id="MobiDB-lite"/>
    </source>
</evidence>
<feature type="domain" description="Alpha-L-arabinofuranosidase B arabinose-binding" evidence="2">
    <location>
        <begin position="421"/>
        <end position="552"/>
    </location>
</feature>
<protein>
    <submittedName>
        <fullName evidence="3">Endo-1,4-beta-xylanase</fullName>
    </submittedName>
</protein>
<dbReference type="Pfam" id="PF05270">
    <property type="entry name" value="AbfB"/>
    <property type="match status" value="1"/>
</dbReference>
<dbReference type="Gene3D" id="2.115.10.20">
    <property type="entry name" value="Glycosyl hydrolase domain, family 43"/>
    <property type="match status" value="1"/>
</dbReference>
<dbReference type="Proteomes" id="UP000002785">
    <property type="component" value="Chromosome"/>
</dbReference>
<organism evidence="3 4">
    <name type="scientific">Streptomyces sviceus (strain ATCC 29083 / DSM 924 / JCM 4929 / NBRC 13980 / NCIMB 11184 / NRRL 5439 / UC 5370)</name>
    <dbReference type="NCBI Taxonomy" id="463191"/>
    <lineage>
        <taxon>Bacteria</taxon>
        <taxon>Bacillati</taxon>
        <taxon>Actinomycetota</taxon>
        <taxon>Actinomycetes</taxon>
        <taxon>Kitasatosporales</taxon>
        <taxon>Streptomycetaceae</taxon>
        <taxon>Streptomyces</taxon>
    </lineage>
</organism>
<dbReference type="HOGENOM" id="CLU_010779_3_0_11"/>
<dbReference type="InterPro" id="IPR023296">
    <property type="entry name" value="Glyco_hydro_beta-prop_sf"/>
</dbReference>
<accession>B5HUT1</accession>
<dbReference type="AlphaFoldDB" id="B5HUT1"/>
<dbReference type="GO" id="GO:0046373">
    <property type="term" value="P:L-arabinose metabolic process"/>
    <property type="evidence" value="ECO:0007669"/>
    <property type="project" value="InterPro"/>
</dbReference>
<dbReference type="SUPFAM" id="SSF75005">
    <property type="entry name" value="Arabinanase/levansucrase/invertase"/>
    <property type="match status" value="1"/>
</dbReference>
<dbReference type="InterPro" id="IPR007934">
    <property type="entry name" value="AbfB_ABD"/>
</dbReference>
<dbReference type="SUPFAM" id="SSF110221">
    <property type="entry name" value="AbfB domain"/>
    <property type="match status" value="1"/>
</dbReference>
<dbReference type="CDD" id="cd08983">
    <property type="entry name" value="GH43_Bt3655-like"/>
    <property type="match status" value="1"/>
</dbReference>
<dbReference type="GO" id="GO:0046556">
    <property type="term" value="F:alpha-L-arabinofuranosidase activity"/>
    <property type="evidence" value="ECO:0007669"/>
    <property type="project" value="InterPro"/>
</dbReference>
<keyword evidence="4" id="KW-1185">Reference proteome</keyword>
<feature type="region of interest" description="Disordered" evidence="1">
    <location>
        <begin position="43"/>
        <end position="67"/>
    </location>
</feature>
<dbReference type="PANTHER" id="PTHR43301">
    <property type="entry name" value="ARABINAN ENDO-1,5-ALPHA-L-ARABINOSIDASE"/>
    <property type="match status" value="1"/>
</dbReference>
<name>B5HUT1_STRX2</name>
<dbReference type="eggNOG" id="COG1621">
    <property type="taxonomic scope" value="Bacteria"/>
</dbReference>
<dbReference type="PANTHER" id="PTHR43301:SF3">
    <property type="entry name" value="ARABINAN ENDO-1,5-ALPHA-L-ARABINOSIDASE A-RELATED"/>
    <property type="match status" value="1"/>
</dbReference>